<organism evidence="2 3">
    <name type="scientific">Oryzias melastigma</name>
    <name type="common">Marine medaka</name>
    <dbReference type="NCBI Taxonomy" id="30732"/>
    <lineage>
        <taxon>Eukaryota</taxon>
        <taxon>Metazoa</taxon>
        <taxon>Chordata</taxon>
        <taxon>Craniata</taxon>
        <taxon>Vertebrata</taxon>
        <taxon>Euteleostomi</taxon>
        <taxon>Actinopterygii</taxon>
        <taxon>Neopterygii</taxon>
        <taxon>Teleostei</taxon>
        <taxon>Neoteleostei</taxon>
        <taxon>Acanthomorphata</taxon>
        <taxon>Ovalentaria</taxon>
        <taxon>Atherinomorphae</taxon>
        <taxon>Beloniformes</taxon>
        <taxon>Adrianichthyidae</taxon>
        <taxon>Oryziinae</taxon>
        <taxon>Oryzias</taxon>
    </lineage>
</organism>
<name>A0A834CG33_ORYME</name>
<evidence type="ECO:0000256" key="1">
    <source>
        <dbReference type="SAM" id="MobiDB-lite"/>
    </source>
</evidence>
<accession>A0A834CG33</accession>
<feature type="region of interest" description="Disordered" evidence="1">
    <location>
        <begin position="52"/>
        <end position="88"/>
    </location>
</feature>
<evidence type="ECO:0000313" key="2">
    <source>
        <dbReference type="EMBL" id="KAF6727938.1"/>
    </source>
</evidence>
<dbReference type="AlphaFoldDB" id="A0A834CG33"/>
<feature type="compositionally biased region" description="Polar residues" evidence="1">
    <location>
        <begin position="68"/>
        <end position="79"/>
    </location>
</feature>
<evidence type="ECO:0000313" key="3">
    <source>
        <dbReference type="Proteomes" id="UP000646548"/>
    </source>
</evidence>
<dbReference type="Proteomes" id="UP000646548">
    <property type="component" value="Unassembled WGS sequence"/>
</dbReference>
<comment type="caution">
    <text evidence="2">The sequence shown here is derived from an EMBL/GenBank/DDBJ whole genome shotgun (WGS) entry which is preliminary data.</text>
</comment>
<reference evidence="2" key="1">
    <citation type="journal article" name="BMC Genomics">
        <title>Long-read sequencing and de novo genome assembly of marine medaka (Oryzias melastigma).</title>
        <authorList>
            <person name="Liang P."/>
            <person name="Saqib H.S.A."/>
            <person name="Ni X."/>
            <person name="Shen Y."/>
        </authorList>
    </citation>
    <scope>NUCLEOTIDE SEQUENCE</scope>
    <source>
        <strain evidence="2">Bigg-433</strain>
    </source>
</reference>
<proteinExistence type="predicted"/>
<dbReference type="EMBL" id="WKFB01000296">
    <property type="protein sequence ID" value="KAF6727938.1"/>
    <property type="molecule type" value="Genomic_DNA"/>
</dbReference>
<sequence>MEQRVELVKHCFFSPASEEHTSDSVTSTQLCVNSSGHTYICESISVLDDHALHASLTPPPPQPPGISYKNQGNHQNGSCHNGCHGRDSSEGVRLGIIRRQRTSSPRCKPGWRLIVQQV</sequence>
<protein>
    <submittedName>
        <fullName evidence="2">Uncharacterized protein</fullName>
    </submittedName>
</protein>
<gene>
    <name evidence="2" type="ORF">FQA47_019573</name>
</gene>